<evidence type="ECO:0000313" key="2">
    <source>
        <dbReference type="EMBL" id="OEH74652.1"/>
    </source>
</evidence>
<proteinExistence type="predicted"/>
<comment type="caution">
    <text evidence="2">The sequence shown here is derived from an EMBL/GenBank/DDBJ whole genome shotgun (WGS) entry which is preliminary data.</text>
</comment>
<evidence type="ECO:0000313" key="3">
    <source>
        <dbReference type="Proteomes" id="UP000095192"/>
    </source>
</evidence>
<keyword evidence="3" id="KW-1185">Reference proteome</keyword>
<accession>A0A1D3CTX4</accession>
<dbReference type="Proteomes" id="UP000095192">
    <property type="component" value="Unassembled WGS sequence"/>
</dbReference>
<dbReference type="AlphaFoldDB" id="A0A1D3CTX4"/>
<protein>
    <submittedName>
        <fullName evidence="2">Uncharacterized protein</fullName>
    </submittedName>
</protein>
<reference evidence="2 3" key="1">
    <citation type="journal article" date="2016" name="BMC Genomics">
        <title>Comparative genomics reveals Cyclospora cayetanensis possesses coccidia-like metabolism and invasion components but unique surface antigens.</title>
        <authorList>
            <person name="Liu S."/>
            <person name="Wang L."/>
            <person name="Zheng H."/>
            <person name="Xu Z."/>
            <person name="Roellig D.M."/>
            <person name="Li N."/>
            <person name="Frace M.A."/>
            <person name="Tang K."/>
            <person name="Arrowood M.J."/>
            <person name="Moss D.M."/>
            <person name="Zhang L."/>
            <person name="Feng Y."/>
            <person name="Xiao L."/>
        </authorList>
    </citation>
    <scope>NUCLEOTIDE SEQUENCE [LARGE SCALE GENOMIC DNA]</scope>
    <source>
        <strain evidence="2 3">CHN_HEN01</strain>
    </source>
</reference>
<dbReference type="InParanoid" id="A0A1D3CTX4"/>
<gene>
    <name evidence="2" type="ORF">cyc_09355</name>
</gene>
<evidence type="ECO:0000256" key="1">
    <source>
        <dbReference type="SAM" id="MobiDB-lite"/>
    </source>
</evidence>
<name>A0A1D3CTX4_9EIME</name>
<sequence length="98" mass="11274">MLRKRLRRCWRSTEPLSRQFVTAAHPFWSVALPQKPLHATGGRGESRLAQLQRLQRAAPCRQLPSRGNAAEAPPRRFLLDRMQLPPAPSPLLHSRRYC</sequence>
<dbReference type="VEuPathDB" id="ToxoDB:cyc_09355"/>
<organism evidence="2 3">
    <name type="scientific">Cyclospora cayetanensis</name>
    <dbReference type="NCBI Taxonomy" id="88456"/>
    <lineage>
        <taxon>Eukaryota</taxon>
        <taxon>Sar</taxon>
        <taxon>Alveolata</taxon>
        <taxon>Apicomplexa</taxon>
        <taxon>Conoidasida</taxon>
        <taxon>Coccidia</taxon>
        <taxon>Eucoccidiorida</taxon>
        <taxon>Eimeriorina</taxon>
        <taxon>Eimeriidae</taxon>
        <taxon>Cyclospora</taxon>
    </lineage>
</organism>
<dbReference type="EMBL" id="JROU02001977">
    <property type="protein sequence ID" value="OEH74652.1"/>
    <property type="molecule type" value="Genomic_DNA"/>
</dbReference>
<feature type="region of interest" description="Disordered" evidence="1">
    <location>
        <begin position="58"/>
        <end position="98"/>
    </location>
</feature>